<organism evidence="2 3">
    <name type="scientific">Streptococcus oriscaviae</name>
    <dbReference type="NCBI Taxonomy" id="2781599"/>
    <lineage>
        <taxon>Bacteria</taxon>
        <taxon>Bacillati</taxon>
        <taxon>Bacillota</taxon>
        <taxon>Bacilli</taxon>
        <taxon>Lactobacillales</taxon>
        <taxon>Streptococcaceae</taxon>
        <taxon>Streptococcus</taxon>
    </lineage>
</organism>
<name>A0ABX7YIP2_9STRE</name>
<keyword evidence="3" id="KW-1185">Reference proteome</keyword>
<sequence length="351" mass="37584">MKRKIGAWFQLLVLLLGVFLPSLTSYQTTVTATEVTSEQTTSTTTSTTETSQPTGQTEAAPTASEESTTAELSKEEPVATNSEEATAPVTEAGNSTEAAPVIEQKEEAAVAETTTQSSATQKGVTSFRSMPRSAGLTDLTNVLTDVVIDATQDAQGNYVVRPNGEYDIILNFAETESLQLNNGATLSYAIPVAFQVADVANTTFDIEIKDSNGTATLSNNVFRVVNNVVYVEFNQADATNFARLSAMANVKFTVQFKGKFSSNVNEVTFNSKIRKTFTFDQTSSLTLEKEAAHVKADGKVQYTLKVTSEGDNRNVVITDTLLGSALTPNQDVTVTSNKKGVLSVTPNYSGK</sequence>
<feature type="region of interest" description="Disordered" evidence="1">
    <location>
        <begin position="31"/>
        <end position="97"/>
    </location>
</feature>
<evidence type="ECO:0000313" key="3">
    <source>
        <dbReference type="Proteomes" id="UP000677616"/>
    </source>
</evidence>
<evidence type="ECO:0000256" key="1">
    <source>
        <dbReference type="SAM" id="MobiDB-lite"/>
    </source>
</evidence>
<reference evidence="2 3" key="1">
    <citation type="submission" date="2021-04" db="EMBL/GenBank/DDBJ databases">
        <title>Complete genome sequence of a novel Streptococcus species.</title>
        <authorList>
            <person name="Teng J.L.L."/>
        </authorList>
    </citation>
    <scope>NUCLEOTIDE SEQUENCE [LARGE SCALE GENOMIC DNA]</scope>
    <source>
        <strain evidence="2 3">HKU75</strain>
    </source>
</reference>
<gene>
    <name evidence="2" type="ORF">INT76_07440</name>
</gene>
<proteinExistence type="predicted"/>
<accession>A0ABX7YIP2</accession>
<feature type="compositionally biased region" description="Low complexity" evidence="1">
    <location>
        <begin position="31"/>
        <end position="71"/>
    </location>
</feature>
<feature type="region of interest" description="Disordered" evidence="1">
    <location>
        <begin position="107"/>
        <end position="126"/>
    </location>
</feature>
<dbReference type="RefSeq" id="WP_212569837.1">
    <property type="nucleotide sequence ID" value="NZ_CP073084.1"/>
</dbReference>
<dbReference type="EMBL" id="CP073084">
    <property type="protein sequence ID" value="QUE53666.1"/>
    <property type="molecule type" value="Genomic_DNA"/>
</dbReference>
<feature type="compositionally biased region" description="Polar residues" evidence="1">
    <location>
        <begin position="112"/>
        <end position="126"/>
    </location>
</feature>
<dbReference type="Proteomes" id="UP000677616">
    <property type="component" value="Chromosome"/>
</dbReference>
<protein>
    <submittedName>
        <fullName evidence="2">Uncharacterized protein</fullName>
    </submittedName>
</protein>
<evidence type="ECO:0000313" key="2">
    <source>
        <dbReference type="EMBL" id="QUE53666.1"/>
    </source>
</evidence>